<dbReference type="OrthoDB" id="9805474at2"/>
<dbReference type="STRING" id="37658.SAMN05661086_00615"/>
<keyword evidence="8" id="KW-0812">Transmembrane</keyword>
<dbReference type="Gene3D" id="6.10.340.10">
    <property type="match status" value="1"/>
</dbReference>
<dbReference type="SUPFAM" id="SSF55073">
    <property type="entry name" value="Nucleotide cyclase"/>
    <property type="match status" value="1"/>
</dbReference>
<dbReference type="PROSITE" id="PS50887">
    <property type="entry name" value="GGDEF"/>
    <property type="match status" value="1"/>
</dbReference>
<evidence type="ECO:0000256" key="5">
    <source>
        <dbReference type="ARBA" id="ARBA00022777"/>
    </source>
</evidence>
<dbReference type="NCBIfam" id="TIGR00229">
    <property type="entry name" value="sensory_box"/>
    <property type="match status" value="1"/>
</dbReference>
<dbReference type="Pfam" id="PF00672">
    <property type="entry name" value="HAMP"/>
    <property type="match status" value="1"/>
</dbReference>
<evidence type="ECO:0000256" key="8">
    <source>
        <dbReference type="SAM" id="Phobius"/>
    </source>
</evidence>
<dbReference type="SUPFAM" id="SSF141868">
    <property type="entry name" value="EAL domain-like"/>
    <property type="match status" value="1"/>
</dbReference>
<keyword evidence="5" id="KW-0418">Kinase</keyword>
<dbReference type="GO" id="GO:0005524">
    <property type="term" value="F:ATP binding"/>
    <property type="evidence" value="ECO:0007669"/>
    <property type="project" value="UniProtKB-KW"/>
</dbReference>
<dbReference type="InterPro" id="IPR029787">
    <property type="entry name" value="Nucleotide_cyclase"/>
</dbReference>
<dbReference type="SMART" id="SM00086">
    <property type="entry name" value="PAC"/>
    <property type="match status" value="1"/>
</dbReference>
<evidence type="ECO:0000259" key="11">
    <source>
        <dbReference type="PROSITE" id="PS50885"/>
    </source>
</evidence>
<feature type="domain" description="HAMP" evidence="11">
    <location>
        <begin position="195"/>
        <end position="249"/>
    </location>
</feature>
<dbReference type="CDD" id="cd01948">
    <property type="entry name" value="EAL"/>
    <property type="match status" value="1"/>
</dbReference>
<organism evidence="13 14">
    <name type="scientific">Anaeromicropila populeti</name>
    <dbReference type="NCBI Taxonomy" id="37658"/>
    <lineage>
        <taxon>Bacteria</taxon>
        <taxon>Bacillati</taxon>
        <taxon>Bacillota</taxon>
        <taxon>Clostridia</taxon>
        <taxon>Lachnospirales</taxon>
        <taxon>Lachnospiraceae</taxon>
        <taxon>Anaeromicropila</taxon>
    </lineage>
</organism>
<dbReference type="PANTHER" id="PTHR44757">
    <property type="entry name" value="DIGUANYLATE CYCLASE DGCP"/>
    <property type="match status" value="1"/>
</dbReference>
<evidence type="ECO:0000313" key="14">
    <source>
        <dbReference type="Proteomes" id="UP000199659"/>
    </source>
</evidence>
<dbReference type="PANTHER" id="PTHR44757:SF4">
    <property type="entry name" value="DIGUANYLATE CYCLASE DGCE-RELATED"/>
    <property type="match status" value="1"/>
</dbReference>
<evidence type="ECO:0000256" key="1">
    <source>
        <dbReference type="ARBA" id="ARBA00004370"/>
    </source>
</evidence>
<dbReference type="Proteomes" id="UP000199659">
    <property type="component" value="Unassembled WGS sequence"/>
</dbReference>
<evidence type="ECO:0000256" key="3">
    <source>
        <dbReference type="ARBA" id="ARBA00022679"/>
    </source>
</evidence>
<feature type="transmembrane region" description="Helical" evidence="8">
    <location>
        <begin position="174"/>
        <end position="197"/>
    </location>
</feature>
<dbReference type="EMBL" id="FOYZ01000002">
    <property type="protein sequence ID" value="SFR63676.1"/>
    <property type="molecule type" value="Genomic_DNA"/>
</dbReference>
<keyword evidence="14" id="KW-1185">Reference proteome</keyword>
<dbReference type="Pfam" id="PF00990">
    <property type="entry name" value="GGDEF"/>
    <property type="match status" value="1"/>
</dbReference>
<gene>
    <name evidence="13" type="ORF">SAMN05661086_00615</name>
</gene>
<dbReference type="InterPro" id="IPR000014">
    <property type="entry name" value="PAS"/>
</dbReference>
<dbReference type="SUPFAM" id="SSF158472">
    <property type="entry name" value="HAMP domain-like"/>
    <property type="match status" value="1"/>
</dbReference>
<dbReference type="SMART" id="SM00052">
    <property type="entry name" value="EAL"/>
    <property type="match status" value="1"/>
</dbReference>
<keyword evidence="3" id="KW-0808">Transferase</keyword>
<dbReference type="SMART" id="SM00091">
    <property type="entry name" value="PAS"/>
    <property type="match status" value="1"/>
</dbReference>
<dbReference type="AlphaFoldDB" id="A0A1I6IAF8"/>
<feature type="domain" description="PAS" evidence="9">
    <location>
        <begin position="250"/>
        <end position="321"/>
    </location>
</feature>
<accession>A0A1I6IAF8</accession>
<dbReference type="PROSITE" id="PS50883">
    <property type="entry name" value="EAL"/>
    <property type="match status" value="1"/>
</dbReference>
<dbReference type="InterPro" id="IPR052155">
    <property type="entry name" value="Biofilm_reg_signaling"/>
</dbReference>
<evidence type="ECO:0000259" key="9">
    <source>
        <dbReference type="PROSITE" id="PS50112"/>
    </source>
</evidence>
<dbReference type="PROSITE" id="PS50112">
    <property type="entry name" value="PAS"/>
    <property type="match status" value="1"/>
</dbReference>
<dbReference type="Pfam" id="PF13426">
    <property type="entry name" value="PAS_9"/>
    <property type="match status" value="1"/>
</dbReference>
<dbReference type="Gene3D" id="3.30.450.20">
    <property type="entry name" value="PAS domain"/>
    <property type="match status" value="1"/>
</dbReference>
<dbReference type="InterPro" id="IPR029151">
    <property type="entry name" value="Sensor-like_sf"/>
</dbReference>
<dbReference type="InterPro" id="IPR003660">
    <property type="entry name" value="HAMP_dom"/>
</dbReference>
<keyword evidence="2" id="KW-0597">Phosphoprotein</keyword>
<name>A0A1I6IAF8_9FIRM</name>
<keyword evidence="4" id="KW-0547">Nucleotide-binding</keyword>
<dbReference type="SMART" id="SM00267">
    <property type="entry name" value="GGDEF"/>
    <property type="match status" value="1"/>
</dbReference>
<dbReference type="GO" id="GO:0016301">
    <property type="term" value="F:kinase activity"/>
    <property type="evidence" value="ECO:0007669"/>
    <property type="project" value="UniProtKB-KW"/>
</dbReference>
<keyword evidence="8" id="KW-1133">Transmembrane helix</keyword>
<dbReference type="Gene3D" id="3.30.70.270">
    <property type="match status" value="1"/>
</dbReference>
<dbReference type="InterPro" id="IPR000160">
    <property type="entry name" value="GGDEF_dom"/>
</dbReference>
<sequence length="802" mass="91172">MFNKLQVKIIFLLFIALAITVSANYFMSNSILKDVLTDAITDRAFTTGDILKMQIDNLLILPRDLDELAGFEYICQDVVSTKDDIQYAEIVDLEGKILYSSDFDRLNTFIENEELVEAAKSVEDNTVLYKDETGTYYGFFLPVYNSKSEHLGAVFLSYTKETITGPVTKLLQSFFIMGWALFLLVLLLIGFFLNFWVTKPILSLYHATREIFYKGTDSIETVHVKTKDEIGRLATSFNLMVTKLKETTVSKLFVDNIISSMTDAVIVVSSNNTIETVNEAALSLLEYREEELLNQPVSIIFDDQDFAIFSREWVNEVKEQGQLKNYETIGCTKSGKSIPVLFSCSVMKSNEKNVAYIVCTVRDNTEAKKAEDLMYYQANFDVLTGLPNRYYMENEITRVLKEFDTNETPHTFLSLDLDKFKVVNDVCGHHAGDQLIKHLALMMKQTLQPDVILCRIGGDEFGILLFNTDISEGCKIAERLCKVVRDFHFVWNDNMFTLGVSIGAVELNSNVTSVQVLLSSADRACYISKDKGGNRVQVFDEDDKELLERHEEMNVMPGITKAFEEDRFVLHYQPIVSTKGGSSRDWFEVLIRMVDDKGNIIAPGIFLPAAQRYNVMPNIDRWVIHHFFKIYKEQVEGHFDGDDVLFNINISGASLNTDDFLDFVMEEFTNHQVPPNTICFEITETSAVSNFVDAAKFINKLQDMGCSFALDDFGSGLSSFTYLKYLPVDYIKIDGTFVREMEHNKIDYAMVSSINEIAHLMGKKTIAEYVENDEIFSCLKEIGVDFGQGFGLGRPDTLEHYM</sequence>
<dbReference type="InterPro" id="IPR035965">
    <property type="entry name" value="PAS-like_dom_sf"/>
</dbReference>
<dbReference type="NCBIfam" id="TIGR00254">
    <property type="entry name" value="GGDEF"/>
    <property type="match status" value="1"/>
</dbReference>
<keyword evidence="7" id="KW-0902">Two-component regulatory system</keyword>
<dbReference type="Pfam" id="PF00563">
    <property type="entry name" value="EAL"/>
    <property type="match status" value="1"/>
</dbReference>
<feature type="domain" description="EAL" evidence="10">
    <location>
        <begin position="552"/>
        <end position="802"/>
    </location>
</feature>
<comment type="subcellular location">
    <subcellularLocation>
        <location evidence="1">Membrane</location>
    </subcellularLocation>
</comment>
<evidence type="ECO:0000256" key="7">
    <source>
        <dbReference type="ARBA" id="ARBA00023012"/>
    </source>
</evidence>
<dbReference type="RefSeq" id="WP_092559230.1">
    <property type="nucleotide sequence ID" value="NZ_FOYZ01000002.1"/>
</dbReference>
<protein>
    <submittedName>
        <fullName evidence="13">PAS domain S-box-containing protein/diguanylate cyclase (GGDEF) domain-containing protein</fullName>
    </submittedName>
</protein>
<dbReference type="PROSITE" id="PS50885">
    <property type="entry name" value="HAMP"/>
    <property type="match status" value="1"/>
</dbReference>
<dbReference type="SUPFAM" id="SSF55785">
    <property type="entry name" value="PYP-like sensor domain (PAS domain)"/>
    <property type="match status" value="1"/>
</dbReference>
<dbReference type="InterPro" id="IPR043128">
    <property type="entry name" value="Rev_trsase/Diguanyl_cyclase"/>
</dbReference>
<proteinExistence type="predicted"/>
<evidence type="ECO:0000259" key="10">
    <source>
        <dbReference type="PROSITE" id="PS50883"/>
    </source>
</evidence>
<dbReference type="Gene3D" id="3.20.20.450">
    <property type="entry name" value="EAL domain"/>
    <property type="match status" value="1"/>
</dbReference>
<dbReference type="CDD" id="cd00130">
    <property type="entry name" value="PAS"/>
    <property type="match status" value="1"/>
</dbReference>
<dbReference type="CDD" id="cd01949">
    <property type="entry name" value="GGDEF"/>
    <property type="match status" value="1"/>
</dbReference>
<dbReference type="GO" id="GO:0000160">
    <property type="term" value="P:phosphorelay signal transduction system"/>
    <property type="evidence" value="ECO:0007669"/>
    <property type="project" value="UniProtKB-KW"/>
</dbReference>
<keyword evidence="8" id="KW-0472">Membrane</keyword>
<dbReference type="CDD" id="cd06225">
    <property type="entry name" value="HAMP"/>
    <property type="match status" value="1"/>
</dbReference>
<reference evidence="13 14" key="1">
    <citation type="submission" date="2016-10" db="EMBL/GenBank/DDBJ databases">
        <authorList>
            <person name="de Groot N.N."/>
        </authorList>
    </citation>
    <scope>NUCLEOTIDE SEQUENCE [LARGE SCALE GENOMIC DNA]</scope>
    <source>
        <strain evidence="13 14">743A</strain>
    </source>
</reference>
<evidence type="ECO:0000256" key="2">
    <source>
        <dbReference type="ARBA" id="ARBA00022553"/>
    </source>
</evidence>
<dbReference type="InterPro" id="IPR001610">
    <property type="entry name" value="PAC"/>
</dbReference>
<dbReference type="GO" id="GO:0016020">
    <property type="term" value="C:membrane"/>
    <property type="evidence" value="ECO:0007669"/>
    <property type="project" value="UniProtKB-SubCell"/>
</dbReference>
<evidence type="ECO:0000259" key="12">
    <source>
        <dbReference type="PROSITE" id="PS50887"/>
    </source>
</evidence>
<dbReference type="InterPro" id="IPR035919">
    <property type="entry name" value="EAL_sf"/>
</dbReference>
<dbReference type="SUPFAM" id="SSF103190">
    <property type="entry name" value="Sensory domain-like"/>
    <property type="match status" value="1"/>
</dbReference>
<evidence type="ECO:0000313" key="13">
    <source>
        <dbReference type="EMBL" id="SFR63676.1"/>
    </source>
</evidence>
<keyword evidence="6" id="KW-0067">ATP-binding</keyword>
<dbReference type="InterPro" id="IPR001633">
    <property type="entry name" value="EAL_dom"/>
</dbReference>
<feature type="domain" description="GGDEF" evidence="12">
    <location>
        <begin position="408"/>
        <end position="541"/>
    </location>
</feature>
<evidence type="ECO:0000256" key="4">
    <source>
        <dbReference type="ARBA" id="ARBA00022741"/>
    </source>
</evidence>
<dbReference type="SMART" id="SM00304">
    <property type="entry name" value="HAMP"/>
    <property type="match status" value="1"/>
</dbReference>
<evidence type="ECO:0000256" key="6">
    <source>
        <dbReference type="ARBA" id="ARBA00022840"/>
    </source>
</evidence>